<dbReference type="Proteomes" id="UP000004277">
    <property type="component" value="Unassembled WGS sequence"/>
</dbReference>
<evidence type="ECO:0000313" key="1">
    <source>
        <dbReference type="EMBL" id="TMS56669.1"/>
    </source>
</evidence>
<protein>
    <submittedName>
        <fullName evidence="1">LysR family transcriptional regulator</fullName>
    </submittedName>
</protein>
<name>A0ACD3SKE0_9BURK</name>
<sequence>MKGPTEINLHRFDINLLVVFLELWELKSVTLASEKMALTQSAVSHALKRLRVALDDELFVSTRAGLQPTPLANELAGPIRKALDDIRAALSLGAHFDPGTARLNFKIAMSEIIELAVAPALVARIAQEAPGIVLELDSIASNRTAHALLESGALQLVISTRDIPGAGTEHEMLADMPVVVMAPGHVPIEGSVIPMETYLAIPHVVFRPPDNRGWMVDQTLTSMGLSRKIGAVVQNYMVMAAVAAEAGYLCHVPRLLVDKIAPVLDLVPYEAPVPIKSSHLIVSSHATFKADPAVNWLKTQLREVVEARRNGPFR</sequence>
<dbReference type="EMBL" id="AKCV02000026">
    <property type="protein sequence ID" value="TMS56669.1"/>
    <property type="molecule type" value="Genomic_DNA"/>
</dbReference>
<comment type="caution">
    <text evidence="1">The sequence shown here is derived from an EMBL/GenBank/DDBJ whole genome shotgun (WGS) entry which is preliminary data.</text>
</comment>
<accession>A0ACD3SKE0</accession>
<proteinExistence type="predicted"/>
<reference evidence="1" key="1">
    <citation type="submission" date="2019-05" db="EMBL/GenBank/DDBJ databases">
        <title>Revised genome assembly of Burkholderiaceae (previously Ralstonia) sp. PBA.</title>
        <authorList>
            <person name="Gan H.M."/>
        </authorList>
    </citation>
    <scope>NUCLEOTIDE SEQUENCE</scope>
    <source>
        <strain evidence="1">PBA</strain>
    </source>
</reference>
<keyword evidence="2" id="KW-1185">Reference proteome</keyword>
<organism evidence="1 2">
    <name type="scientific">Imbroritus primus</name>
    <dbReference type="NCBI Taxonomy" id="3058603"/>
    <lineage>
        <taxon>Bacteria</taxon>
        <taxon>Pseudomonadati</taxon>
        <taxon>Pseudomonadota</taxon>
        <taxon>Betaproteobacteria</taxon>
        <taxon>Burkholderiales</taxon>
        <taxon>Burkholderiaceae</taxon>
        <taxon>Imbroritus</taxon>
    </lineage>
</organism>
<gene>
    <name evidence="1" type="ORF">MW7_016440</name>
</gene>
<evidence type="ECO:0000313" key="2">
    <source>
        <dbReference type="Proteomes" id="UP000004277"/>
    </source>
</evidence>